<evidence type="ECO:0000313" key="2">
    <source>
        <dbReference type="EMBL" id="KAH0541987.1"/>
    </source>
</evidence>
<protein>
    <recommendedName>
        <fullName evidence="1">Heterokaryon incompatibility domain-containing protein</fullName>
    </recommendedName>
</protein>
<proteinExistence type="predicted"/>
<dbReference type="PANTHER" id="PTHR33112">
    <property type="entry name" value="DOMAIN PROTEIN, PUTATIVE-RELATED"/>
    <property type="match status" value="1"/>
</dbReference>
<evidence type="ECO:0000259" key="1">
    <source>
        <dbReference type="Pfam" id="PF06985"/>
    </source>
</evidence>
<dbReference type="EMBL" id="JAGHQL010000063">
    <property type="protein sequence ID" value="KAH0541987.1"/>
    <property type="molecule type" value="Genomic_DNA"/>
</dbReference>
<dbReference type="PANTHER" id="PTHR33112:SF9">
    <property type="entry name" value="HETEROKARYON INCOMPATIBILITY DOMAIN-CONTAINING PROTEIN"/>
    <property type="match status" value="1"/>
</dbReference>
<name>A0A9P8L0H2_9PEZI</name>
<organism evidence="2 3">
    <name type="scientific">Glutinoglossum americanum</name>
    <dbReference type="NCBI Taxonomy" id="1670608"/>
    <lineage>
        <taxon>Eukaryota</taxon>
        <taxon>Fungi</taxon>
        <taxon>Dikarya</taxon>
        <taxon>Ascomycota</taxon>
        <taxon>Pezizomycotina</taxon>
        <taxon>Geoglossomycetes</taxon>
        <taxon>Geoglossales</taxon>
        <taxon>Geoglossaceae</taxon>
        <taxon>Glutinoglossum</taxon>
    </lineage>
</organism>
<reference evidence="2" key="1">
    <citation type="submission" date="2021-03" db="EMBL/GenBank/DDBJ databases">
        <title>Comparative genomics and phylogenomic investigation of the class Geoglossomycetes provide insights into ecological specialization and systematics.</title>
        <authorList>
            <person name="Melie T."/>
            <person name="Pirro S."/>
            <person name="Miller A.N."/>
            <person name="Quandt A."/>
        </authorList>
    </citation>
    <scope>NUCLEOTIDE SEQUENCE</scope>
    <source>
        <strain evidence="2">GBOQ0MN5Z8</strain>
    </source>
</reference>
<feature type="domain" description="Heterokaryon incompatibility" evidence="1">
    <location>
        <begin position="181"/>
        <end position="321"/>
    </location>
</feature>
<sequence length="321" mass="36468">MSSSALSRKDTSRKTECEVCCGIGAVLTTVTVERLIEGEGAGCSLCEILRRAVITHAPGRSSDEGISLCHGLSIYEMVVGEYGDDRVKISVYGPPGCAAEVRVRGQRHRGDACRPRRGYHQKHVFAYGHGQNSRLDRELRQEPRGLQAYNGTTTANQGSRCWSPERWNDHLYETNEETESYICLSHCWGGHQPLKTDVSTIEARKKGINWDELPRTFQDAVVMTRALGIRYLWIDSLCIFQDDEEDWRRESSRMHIIYQGGYLTLAASSSASPDGSLFRDVPSEYSLRDWDLNGQHIRTRRKIPHIDSTRDYPLMHRGWVF</sequence>
<keyword evidence="3" id="KW-1185">Reference proteome</keyword>
<dbReference type="OrthoDB" id="5347061at2759"/>
<dbReference type="Pfam" id="PF06985">
    <property type="entry name" value="HET"/>
    <property type="match status" value="1"/>
</dbReference>
<comment type="caution">
    <text evidence="2">The sequence shown here is derived from an EMBL/GenBank/DDBJ whole genome shotgun (WGS) entry which is preliminary data.</text>
</comment>
<gene>
    <name evidence="2" type="ORF">FGG08_003536</name>
</gene>
<dbReference type="InterPro" id="IPR010730">
    <property type="entry name" value="HET"/>
</dbReference>
<accession>A0A9P8L0H2</accession>
<dbReference type="AlphaFoldDB" id="A0A9P8L0H2"/>
<evidence type="ECO:0000313" key="3">
    <source>
        <dbReference type="Proteomes" id="UP000698800"/>
    </source>
</evidence>
<dbReference type="Proteomes" id="UP000698800">
    <property type="component" value="Unassembled WGS sequence"/>
</dbReference>